<organism evidence="2 3">
    <name type="scientific">Litorilinea aerophila</name>
    <dbReference type="NCBI Taxonomy" id="1204385"/>
    <lineage>
        <taxon>Bacteria</taxon>
        <taxon>Bacillati</taxon>
        <taxon>Chloroflexota</taxon>
        <taxon>Caldilineae</taxon>
        <taxon>Caldilineales</taxon>
        <taxon>Caldilineaceae</taxon>
        <taxon>Litorilinea</taxon>
    </lineage>
</organism>
<dbReference type="RefSeq" id="WP_141610264.1">
    <property type="nucleotide sequence ID" value="NZ_VIGC02000012.1"/>
</dbReference>
<dbReference type="InParanoid" id="A0A540VG38"/>
<dbReference type="Pfam" id="PF01909">
    <property type="entry name" value="NTP_transf_2"/>
    <property type="match status" value="1"/>
</dbReference>
<keyword evidence="3" id="KW-1185">Reference proteome</keyword>
<dbReference type="GO" id="GO:0016779">
    <property type="term" value="F:nucleotidyltransferase activity"/>
    <property type="evidence" value="ECO:0007669"/>
    <property type="project" value="InterPro"/>
</dbReference>
<gene>
    <name evidence="2" type="ORF">FKZ61_11460</name>
</gene>
<dbReference type="InterPro" id="IPR002934">
    <property type="entry name" value="Polymerase_NTP_transf_dom"/>
</dbReference>
<proteinExistence type="predicted"/>
<name>A0A540VG38_9CHLR</name>
<dbReference type="OrthoDB" id="165205at2"/>
<dbReference type="Proteomes" id="UP000317371">
    <property type="component" value="Unassembled WGS sequence"/>
</dbReference>
<dbReference type="EMBL" id="VIGC01000012">
    <property type="protein sequence ID" value="TQE95729.1"/>
    <property type="molecule type" value="Genomic_DNA"/>
</dbReference>
<sequence>MAKIGTGASATDRAVSREQLMRQVRELLRVLRSQNLEITAAYLYGSYDSGTAGPDSDIDVAVISPDLTGDRLQDRLRLTYVATRINPRFEVIGFRPEQFRDEHPLAWEVKTRGILVQ</sequence>
<protein>
    <submittedName>
        <fullName evidence="2">Nucleotidyltransferase domain-containing protein</fullName>
    </submittedName>
</protein>
<evidence type="ECO:0000259" key="1">
    <source>
        <dbReference type="Pfam" id="PF01909"/>
    </source>
</evidence>
<dbReference type="Gene3D" id="3.30.460.10">
    <property type="entry name" value="Beta Polymerase, domain 2"/>
    <property type="match status" value="1"/>
</dbReference>
<dbReference type="PANTHER" id="PTHR43449:SF1">
    <property type="entry name" value="POLYMERASE BETA NUCLEOTIDYLTRANSFERASE DOMAIN-CONTAINING PROTEIN"/>
    <property type="match status" value="1"/>
</dbReference>
<accession>A0A540VG38</accession>
<keyword evidence="2" id="KW-0808">Transferase</keyword>
<dbReference type="PANTHER" id="PTHR43449">
    <property type="entry name" value="NUCLEOTIDYLTRANSFERASE"/>
    <property type="match status" value="1"/>
</dbReference>
<comment type="caution">
    <text evidence="2">The sequence shown here is derived from an EMBL/GenBank/DDBJ whole genome shotgun (WGS) entry which is preliminary data.</text>
</comment>
<dbReference type="CDD" id="cd05403">
    <property type="entry name" value="NT_KNTase_like"/>
    <property type="match status" value="1"/>
</dbReference>
<feature type="domain" description="Polymerase nucleotidyl transferase" evidence="1">
    <location>
        <begin position="24"/>
        <end position="85"/>
    </location>
</feature>
<reference evidence="2 3" key="1">
    <citation type="submission" date="2019-06" db="EMBL/GenBank/DDBJ databases">
        <title>Genome sequence of Litorilinea aerophila BAA-2444.</title>
        <authorList>
            <person name="Maclea K.S."/>
            <person name="Maurais E.G."/>
            <person name="Iannazzi L.C."/>
        </authorList>
    </citation>
    <scope>NUCLEOTIDE SEQUENCE [LARGE SCALE GENOMIC DNA]</scope>
    <source>
        <strain evidence="2 3">ATCC BAA-2444</strain>
    </source>
</reference>
<dbReference type="SUPFAM" id="SSF81301">
    <property type="entry name" value="Nucleotidyltransferase"/>
    <property type="match status" value="1"/>
</dbReference>
<evidence type="ECO:0000313" key="2">
    <source>
        <dbReference type="EMBL" id="TQE95729.1"/>
    </source>
</evidence>
<dbReference type="AlphaFoldDB" id="A0A540VG38"/>
<dbReference type="InterPro" id="IPR043519">
    <property type="entry name" value="NT_sf"/>
</dbReference>
<evidence type="ECO:0000313" key="3">
    <source>
        <dbReference type="Proteomes" id="UP000317371"/>
    </source>
</evidence>